<accession>A0AAW2ZDG1</accession>
<keyword evidence="2" id="KW-0396">Initiation factor</keyword>
<dbReference type="PROSITE" id="PS50249">
    <property type="entry name" value="MPN"/>
    <property type="match status" value="1"/>
</dbReference>
<dbReference type="Proteomes" id="UP001431209">
    <property type="component" value="Unassembled WGS sequence"/>
</dbReference>
<dbReference type="PANTHER" id="PTHR10540">
    <property type="entry name" value="EUKARYOTIC TRANSLATION INITIATION FACTOR 3 SUBUNIT F-RELATED"/>
    <property type="match status" value="1"/>
</dbReference>
<comment type="caution">
    <text evidence="2">The sequence shown here is derived from an EMBL/GenBank/DDBJ whole genome shotgun (WGS) entry which is preliminary data.</text>
</comment>
<sequence length="175" mass="20214">MESQQNRYEIHPVVILSVLDHYARRSIDSTTTRIVGTLVGEHKEGVIEIKSSFPVPYKELDDTLEIDLEYHKNMLDCHKTVYPSDVVIGWYATGETYTESDKLIHDLYQVMRPYPVLLVVDTNTNLYNKTQQPFKTYIGHSDVNGDQNTEVQFEEVPVFYKVSENEKIGGKQLQL</sequence>
<dbReference type="EMBL" id="JAOPGA020001336">
    <property type="protein sequence ID" value="KAL0487362.1"/>
    <property type="molecule type" value="Genomic_DNA"/>
</dbReference>
<dbReference type="GO" id="GO:0008237">
    <property type="term" value="F:metallopeptidase activity"/>
    <property type="evidence" value="ECO:0007669"/>
    <property type="project" value="InterPro"/>
</dbReference>
<dbReference type="Gene3D" id="3.40.140.10">
    <property type="entry name" value="Cytidine Deaminase, domain 2"/>
    <property type="match status" value="1"/>
</dbReference>
<evidence type="ECO:0000313" key="2">
    <source>
        <dbReference type="EMBL" id="KAL0487362.1"/>
    </source>
</evidence>
<protein>
    <submittedName>
        <fullName evidence="2">Translation initiation factor 3 subunit F</fullName>
    </submittedName>
</protein>
<proteinExistence type="predicted"/>
<keyword evidence="3" id="KW-1185">Reference proteome</keyword>
<dbReference type="GO" id="GO:0003743">
    <property type="term" value="F:translation initiation factor activity"/>
    <property type="evidence" value="ECO:0007669"/>
    <property type="project" value="UniProtKB-KW"/>
</dbReference>
<organism evidence="2 3">
    <name type="scientific">Acrasis kona</name>
    <dbReference type="NCBI Taxonomy" id="1008807"/>
    <lineage>
        <taxon>Eukaryota</taxon>
        <taxon>Discoba</taxon>
        <taxon>Heterolobosea</taxon>
        <taxon>Tetramitia</taxon>
        <taxon>Eutetramitia</taxon>
        <taxon>Acrasidae</taxon>
        <taxon>Acrasis</taxon>
    </lineage>
</organism>
<evidence type="ECO:0000313" key="3">
    <source>
        <dbReference type="Proteomes" id="UP001431209"/>
    </source>
</evidence>
<dbReference type="InterPro" id="IPR037518">
    <property type="entry name" value="MPN"/>
</dbReference>
<dbReference type="Pfam" id="PF01398">
    <property type="entry name" value="JAB"/>
    <property type="match status" value="1"/>
</dbReference>
<reference evidence="2 3" key="1">
    <citation type="submission" date="2024-03" db="EMBL/GenBank/DDBJ databases">
        <title>The Acrasis kona genome and developmental transcriptomes reveal deep origins of eukaryotic multicellular pathways.</title>
        <authorList>
            <person name="Sheikh S."/>
            <person name="Fu C.-J."/>
            <person name="Brown M.W."/>
            <person name="Baldauf S.L."/>
        </authorList>
    </citation>
    <scope>NUCLEOTIDE SEQUENCE [LARGE SCALE GENOMIC DNA]</scope>
    <source>
        <strain evidence="2 3">ATCC MYA-3509</strain>
    </source>
</reference>
<evidence type="ECO:0000259" key="1">
    <source>
        <dbReference type="PROSITE" id="PS50249"/>
    </source>
</evidence>
<dbReference type="AlphaFoldDB" id="A0AAW2ZDG1"/>
<dbReference type="SMART" id="SM00232">
    <property type="entry name" value="JAB_MPN"/>
    <property type="match status" value="1"/>
</dbReference>
<dbReference type="InterPro" id="IPR000555">
    <property type="entry name" value="JAMM/MPN+_dom"/>
</dbReference>
<name>A0AAW2ZDG1_9EUKA</name>
<keyword evidence="2" id="KW-0648">Protein biosynthesis</keyword>
<gene>
    <name evidence="2" type="ORF">AKO1_000776</name>
</gene>
<feature type="domain" description="MPN" evidence="1">
    <location>
        <begin position="8"/>
        <end position="146"/>
    </location>
</feature>